<evidence type="ECO:0000256" key="1">
    <source>
        <dbReference type="SAM" id="SignalP"/>
    </source>
</evidence>
<proteinExistence type="predicted"/>
<feature type="signal peptide" evidence="1">
    <location>
        <begin position="1"/>
        <end position="23"/>
    </location>
</feature>
<feature type="chain" id="PRO_5036794654" evidence="1">
    <location>
        <begin position="24"/>
        <end position="137"/>
    </location>
</feature>
<dbReference type="EMBL" id="JAHHHV010000013">
    <property type="protein sequence ID" value="MBW4464447.1"/>
    <property type="molecule type" value="Genomic_DNA"/>
</dbReference>
<evidence type="ECO:0000313" key="3">
    <source>
        <dbReference type="Proteomes" id="UP000707356"/>
    </source>
</evidence>
<comment type="caution">
    <text evidence="2">The sequence shown here is derived from an EMBL/GenBank/DDBJ whole genome shotgun (WGS) entry which is preliminary data.</text>
</comment>
<dbReference type="AlphaFoldDB" id="A0A951U4G8"/>
<reference evidence="2" key="1">
    <citation type="submission" date="2021-05" db="EMBL/GenBank/DDBJ databases">
        <authorList>
            <person name="Pietrasiak N."/>
            <person name="Ward R."/>
            <person name="Stajich J.E."/>
            <person name="Kurbessoian T."/>
        </authorList>
    </citation>
    <scope>NUCLEOTIDE SEQUENCE</scope>
    <source>
        <strain evidence="2">GSE-TBD4-15B</strain>
    </source>
</reference>
<reference evidence="2" key="2">
    <citation type="journal article" date="2022" name="Microbiol. Resour. Announc.">
        <title>Metagenome Sequencing to Explore Phylogenomics of Terrestrial Cyanobacteria.</title>
        <authorList>
            <person name="Ward R.D."/>
            <person name="Stajich J.E."/>
            <person name="Johansen J.R."/>
            <person name="Huntemann M."/>
            <person name="Clum A."/>
            <person name="Foster B."/>
            <person name="Foster B."/>
            <person name="Roux S."/>
            <person name="Palaniappan K."/>
            <person name="Varghese N."/>
            <person name="Mukherjee S."/>
            <person name="Reddy T.B.K."/>
            <person name="Daum C."/>
            <person name="Copeland A."/>
            <person name="Chen I.A."/>
            <person name="Ivanova N.N."/>
            <person name="Kyrpides N.C."/>
            <person name="Shapiro N."/>
            <person name="Eloe-Fadrosh E.A."/>
            <person name="Pietrasiak N."/>
        </authorList>
    </citation>
    <scope>NUCLEOTIDE SEQUENCE</scope>
    <source>
        <strain evidence="2">GSE-TBD4-15B</strain>
    </source>
</reference>
<dbReference type="Proteomes" id="UP000707356">
    <property type="component" value="Unassembled WGS sequence"/>
</dbReference>
<keyword evidence="1" id="KW-0732">Signal</keyword>
<dbReference type="InterPro" id="IPR025578">
    <property type="entry name" value="DUF4359"/>
</dbReference>
<gene>
    <name evidence="2" type="ORF">KME07_03275</name>
</gene>
<sequence>MAKLRVAPYLAGMALVGLGVAMAVTNPGEAAYRDYAARRLTQQLQENECVKLDASYRDLCKLLDREQGQTLLKRLVDDNTERQNYLLFSLYKTSFSTNDVLPSFLSGLLSLPEISYQTESIGVFGQFQIYRVDKQQS</sequence>
<evidence type="ECO:0000313" key="2">
    <source>
        <dbReference type="EMBL" id="MBW4464447.1"/>
    </source>
</evidence>
<name>A0A951U4G8_9CYAN</name>
<dbReference type="Pfam" id="PF14271">
    <property type="entry name" value="DUF4359"/>
    <property type="match status" value="1"/>
</dbReference>
<organism evidence="2 3">
    <name type="scientific">Pegethrix bostrychoides GSE-TBD4-15B</name>
    <dbReference type="NCBI Taxonomy" id="2839662"/>
    <lineage>
        <taxon>Bacteria</taxon>
        <taxon>Bacillati</taxon>
        <taxon>Cyanobacteriota</taxon>
        <taxon>Cyanophyceae</taxon>
        <taxon>Oculatellales</taxon>
        <taxon>Oculatellaceae</taxon>
        <taxon>Pegethrix</taxon>
    </lineage>
</organism>
<protein>
    <submittedName>
        <fullName evidence="2">DUF4359 domain-containing protein</fullName>
    </submittedName>
</protein>
<accession>A0A951U4G8</accession>